<dbReference type="EMBL" id="BPLQ01001646">
    <property type="protein sequence ID" value="GIX83585.1"/>
    <property type="molecule type" value="Genomic_DNA"/>
</dbReference>
<name>A0AAV4NIH8_9ARAC</name>
<proteinExistence type="predicted"/>
<comment type="caution">
    <text evidence="1">The sequence shown here is derived from an EMBL/GenBank/DDBJ whole genome shotgun (WGS) entry which is preliminary data.</text>
</comment>
<protein>
    <submittedName>
        <fullName evidence="1">Uncharacterized protein</fullName>
    </submittedName>
</protein>
<evidence type="ECO:0000313" key="2">
    <source>
        <dbReference type="Proteomes" id="UP001054837"/>
    </source>
</evidence>
<reference evidence="1 2" key="1">
    <citation type="submission" date="2021-06" db="EMBL/GenBank/DDBJ databases">
        <title>Caerostris darwini draft genome.</title>
        <authorList>
            <person name="Kono N."/>
            <person name="Arakawa K."/>
        </authorList>
    </citation>
    <scope>NUCLEOTIDE SEQUENCE [LARGE SCALE GENOMIC DNA]</scope>
</reference>
<organism evidence="1 2">
    <name type="scientific">Caerostris darwini</name>
    <dbReference type="NCBI Taxonomy" id="1538125"/>
    <lineage>
        <taxon>Eukaryota</taxon>
        <taxon>Metazoa</taxon>
        <taxon>Ecdysozoa</taxon>
        <taxon>Arthropoda</taxon>
        <taxon>Chelicerata</taxon>
        <taxon>Arachnida</taxon>
        <taxon>Araneae</taxon>
        <taxon>Araneomorphae</taxon>
        <taxon>Entelegynae</taxon>
        <taxon>Araneoidea</taxon>
        <taxon>Araneidae</taxon>
        <taxon>Caerostris</taxon>
    </lineage>
</organism>
<sequence length="85" mass="9316">MGIEEKLPGSVCTNSENALHDLTELNHFFLAKLKRKKRYMLYARKGAELSKVLLGASSASLPLTNLSTPPLTFVISVNIEVDGAR</sequence>
<evidence type="ECO:0000313" key="1">
    <source>
        <dbReference type="EMBL" id="GIX83585.1"/>
    </source>
</evidence>
<accession>A0AAV4NIH8</accession>
<keyword evidence="2" id="KW-1185">Reference proteome</keyword>
<gene>
    <name evidence="1" type="ORF">CDAR_128641</name>
</gene>
<dbReference type="Proteomes" id="UP001054837">
    <property type="component" value="Unassembled WGS sequence"/>
</dbReference>
<dbReference type="AlphaFoldDB" id="A0AAV4NIH8"/>